<name>A0ACC0EIU8_9BASI</name>
<protein>
    <submittedName>
        <fullName evidence="1">Uncharacterized protein</fullName>
    </submittedName>
</protein>
<proteinExistence type="predicted"/>
<dbReference type="Proteomes" id="UP001060170">
    <property type="component" value="Chromosome 6"/>
</dbReference>
<organism evidence="1 2">
    <name type="scientific">Puccinia striiformis f. sp. tritici</name>
    <dbReference type="NCBI Taxonomy" id="168172"/>
    <lineage>
        <taxon>Eukaryota</taxon>
        <taxon>Fungi</taxon>
        <taxon>Dikarya</taxon>
        <taxon>Basidiomycota</taxon>
        <taxon>Pucciniomycotina</taxon>
        <taxon>Pucciniomycetes</taxon>
        <taxon>Pucciniales</taxon>
        <taxon>Pucciniaceae</taxon>
        <taxon>Puccinia</taxon>
    </lineage>
</organism>
<accession>A0ACC0EIU8</accession>
<comment type="caution">
    <text evidence="1">The sequence shown here is derived from an EMBL/GenBank/DDBJ whole genome shotgun (WGS) entry which is preliminary data.</text>
</comment>
<evidence type="ECO:0000313" key="2">
    <source>
        <dbReference type="Proteomes" id="UP001060170"/>
    </source>
</evidence>
<reference evidence="1 2" key="3">
    <citation type="journal article" date="2022" name="Microbiol. Spectr.">
        <title>Folding features and dynamics of 3D genome architecture in plant fungal pathogens.</title>
        <authorList>
            <person name="Xia C."/>
        </authorList>
    </citation>
    <scope>NUCLEOTIDE SEQUENCE [LARGE SCALE GENOMIC DNA]</scope>
    <source>
        <strain evidence="1 2">93-210</strain>
    </source>
</reference>
<keyword evidence="2" id="KW-1185">Reference proteome</keyword>
<gene>
    <name evidence="1" type="ORF">MJO28_006290</name>
</gene>
<reference evidence="2" key="1">
    <citation type="journal article" date="2018" name="BMC Genomics">
        <title>Genomic insights into host adaptation between the wheat stripe rust pathogen (Puccinia striiformis f. sp. tritici) and the barley stripe rust pathogen (Puccinia striiformis f. sp. hordei).</title>
        <authorList>
            <person name="Xia C."/>
            <person name="Wang M."/>
            <person name="Yin C."/>
            <person name="Cornejo O.E."/>
            <person name="Hulbert S.H."/>
            <person name="Chen X."/>
        </authorList>
    </citation>
    <scope>NUCLEOTIDE SEQUENCE [LARGE SCALE GENOMIC DNA]</scope>
    <source>
        <strain evidence="2">93-210</strain>
    </source>
</reference>
<dbReference type="EMBL" id="CM045870">
    <property type="protein sequence ID" value="KAI7953743.1"/>
    <property type="molecule type" value="Genomic_DNA"/>
</dbReference>
<evidence type="ECO:0000313" key="1">
    <source>
        <dbReference type="EMBL" id="KAI7953743.1"/>
    </source>
</evidence>
<reference evidence="2" key="2">
    <citation type="journal article" date="2018" name="Mol. Plant Microbe Interact.">
        <title>Genome sequence resources for the wheat stripe rust pathogen (Puccinia striiformis f. sp. tritici) and the barley stripe rust pathogen (Puccinia striiformis f. sp. hordei).</title>
        <authorList>
            <person name="Xia C."/>
            <person name="Wang M."/>
            <person name="Yin C."/>
            <person name="Cornejo O.E."/>
            <person name="Hulbert S.H."/>
            <person name="Chen X."/>
        </authorList>
    </citation>
    <scope>NUCLEOTIDE SEQUENCE [LARGE SCALE GENOMIC DNA]</scope>
    <source>
        <strain evidence="2">93-210</strain>
    </source>
</reference>
<sequence>MIITFYHSYLGLAGYRITSISGQNRSMLPIVLEACIQFINSESETSFSSKPMLEFNVVDCSHRSRPQVYNGILRCWMTSPESKLGTKWGEHCGNPVPSSFAAANSGNKNPAI</sequence>